<dbReference type="Pfam" id="PF00989">
    <property type="entry name" value="PAS"/>
    <property type="match status" value="1"/>
</dbReference>
<dbReference type="Pfam" id="PF13426">
    <property type="entry name" value="PAS_9"/>
    <property type="match status" value="1"/>
</dbReference>
<dbReference type="InterPro" id="IPR013767">
    <property type="entry name" value="PAS_fold"/>
</dbReference>
<reference evidence="4 5" key="1">
    <citation type="submission" date="2019-12" db="EMBL/GenBank/DDBJ databases">
        <title>Comparative genomics gives insights into the taxonomy of the Azoarcus-Aromatoleum group and reveals separate origins of nif in the plant-associated Azoarcus and non-plant-associated Aromatoleum sub-groups.</title>
        <authorList>
            <person name="Lafos M."/>
            <person name="Maluk M."/>
            <person name="Batista M."/>
            <person name="Junghare M."/>
            <person name="Carmona M."/>
            <person name="Faoro H."/>
            <person name="Cruz L.M."/>
            <person name="Battistoni F."/>
            <person name="De Souza E."/>
            <person name="Pedrosa F."/>
            <person name="Chen W.-M."/>
            <person name="Poole P.S."/>
            <person name="Dixon R.A."/>
            <person name="James E.K."/>
        </authorList>
    </citation>
    <scope>NUCLEOTIDE SEQUENCE [LARGE SCALE GENOMIC DNA]</scope>
    <source>
        <strain evidence="4 5">22Lin</strain>
    </source>
</reference>
<dbReference type="CDD" id="cd00130">
    <property type="entry name" value="PAS"/>
    <property type="match status" value="2"/>
</dbReference>
<dbReference type="SMART" id="SM00052">
    <property type="entry name" value="EAL"/>
    <property type="match status" value="1"/>
</dbReference>
<dbReference type="SUPFAM" id="SSF141868">
    <property type="entry name" value="EAL domain-like"/>
    <property type="match status" value="1"/>
</dbReference>
<dbReference type="Gene3D" id="3.20.20.450">
    <property type="entry name" value="EAL domain"/>
    <property type="match status" value="1"/>
</dbReference>
<dbReference type="Pfam" id="PF00563">
    <property type="entry name" value="EAL"/>
    <property type="match status" value="1"/>
</dbReference>
<dbReference type="SMART" id="SM00091">
    <property type="entry name" value="PAS"/>
    <property type="match status" value="3"/>
</dbReference>
<feature type="domain" description="PAS" evidence="2">
    <location>
        <begin position="158"/>
        <end position="197"/>
    </location>
</feature>
<evidence type="ECO:0000313" key="5">
    <source>
        <dbReference type="Proteomes" id="UP000648984"/>
    </source>
</evidence>
<evidence type="ECO:0000259" key="3">
    <source>
        <dbReference type="PROSITE" id="PS50883"/>
    </source>
</evidence>
<dbReference type="InterPro" id="IPR035965">
    <property type="entry name" value="PAS-like_dom_sf"/>
</dbReference>
<feature type="domain" description="EAL" evidence="3">
    <location>
        <begin position="384"/>
        <end position="638"/>
    </location>
</feature>
<dbReference type="InterPro" id="IPR001633">
    <property type="entry name" value="EAL_dom"/>
</dbReference>
<dbReference type="PANTHER" id="PTHR44757:SF2">
    <property type="entry name" value="BIOFILM ARCHITECTURE MAINTENANCE PROTEIN MBAA"/>
    <property type="match status" value="1"/>
</dbReference>
<keyword evidence="5" id="KW-1185">Reference proteome</keyword>
<dbReference type="Proteomes" id="UP000648984">
    <property type="component" value="Unassembled WGS sequence"/>
</dbReference>
<gene>
    <name evidence="4" type="ORF">GPA25_16030</name>
</gene>
<evidence type="ECO:0000259" key="2">
    <source>
        <dbReference type="PROSITE" id="PS50112"/>
    </source>
</evidence>
<proteinExistence type="predicted"/>
<dbReference type="Gene3D" id="3.30.450.20">
    <property type="entry name" value="PAS domain"/>
    <property type="match status" value="2"/>
</dbReference>
<dbReference type="EMBL" id="WTVQ01000029">
    <property type="protein sequence ID" value="NMG76269.1"/>
    <property type="molecule type" value="Genomic_DNA"/>
</dbReference>
<sequence length="643" mass="69360">MTAQMNAARRPQGNENPEEPFIPDFSEGAETGLYLALFELLDEGLIITGDEVVLEANSAACRLLERDYRQIAGKPLADLFPSERDFLDARARLFIQGEMRGSLRVSLPGERHRNLRFVAAARIRPGIHALILSADVIAEAYADAPFTDAAPIDTLWPRLAAALEQPVIVIDEQGRIAAANTAALGTLGLTRGSIVGQAIDTCMGIEWPAADAAPVARLTVPGRRADIAARVLPGPKPDWRLLVLPPAERTTVRPEAPVQAPATNRIVQPATPGAGSSADDVLERMFADSPLPTLLCEGPTLHIFAANNAAARVYGYSREALCTMCVGDLRVCPGDGRKPSEPGIWQHRRQDGSTFDTDILTYPVQSACHPGATVVMHDLPEAPLMAFETRLRHAVDLDQLEVHFQPLIDARNGSIRGGEALLRWHHPELGLIPFQRFAGVARDAGQLIRMGDWVLHAACAQAADWTRADGQAVRVTVNVAIEQMLHGDLAERVRHALAASGLPAAQLELDLDERVLKDENTPLLTTLNSLAEMGVQLAIDDFGRGLASIPRLKRYPLRALKLDPLLVGEVGVREDSEAIVEAISSMAGVLGLEVLARGVAGEAQQSFLSALGCHLQQGPLFGQPMTADAFRAYLQQTGARKAQ</sequence>
<dbReference type="PANTHER" id="PTHR44757">
    <property type="entry name" value="DIGUANYLATE CYCLASE DGCP"/>
    <property type="match status" value="1"/>
</dbReference>
<dbReference type="CDD" id="cd01948">
    <property type="entry name" value="EAL"/>
    <property type="match status" value="1"/>
</dbReference>
<evidence type="ECO:0000313" key="4">
    <source>
        <dbReference type="EMBL" id="NMG76269.1"/>
    </source>
</evidence>
<name>A0ABX1QD22_9RHOO</name>
<dbReference type="InterPro" id="IPR035919">
    <property type="entry name" value="EAL_sf"/>
</dbReference>
<dbReference type="SUPFAM" id="SSF55785">
    <property type="entry name" value="PYP-like sensor domain (PAS domain)"/>
    <property type="match status" value="3"/>
</dbReference>
<dbReference type="PROSITE" id="PS50112">
    <property type="entry name" value="PAS"/>
    <property type="match status" value="1"/>
</dbReference>
<dbReference type="InterPro" id="IPR052155">
    <property type="entry name" value="Biofilm_reg_signaling"/>
</dbReference>
<accession>A0ABX1QD22</accession>
<feature type="region of interest" description="Disordered" evidence="1">
    <location>
        <begin position="1"/>
        <end position="21"/>
    </location>
</feature>
<organism evidence="4 5">
    <name type="scientific">Aromatoleum diolicum</name>
    <dbReference type="NCBI Taxonomy" id="75796"/>
    <lineage>
        <taxon>Bacteria</taxon>
        <taxon>Pseudomonadati</taxon>
        <taxon>Pseudomonadota</taxon>
        <taxon>Betaproteobacteria</taxon>
        <taxon>Rhodocyclales</taxon>
        <taxon>Rhodocyclaceae</taxon>
        <taxon>Aromatoleum</taxon>
    </lineage>
</organism>
<comment type="caution">
    <text evidence="4">The sequence shown here is derived from an EMBL/GenBank/DDBJ whole genome shotgun (WGS) entry which is preliminary data.</text>
</comment>
<protein>
    <submittedName>
        <fullName evidence="4">EAL domain-containing protein</fullName>
    </submittedName>
</protein>
<dbReference type="InterPro" id="IPR000014">
    <property type="entry name" value="PAS"/>
</dbReference>
<evidence type="ECO:0000256" key="1">
    <source>
        <dbReference type="SAM" id="MobiDB-lite"/>
    </source>
</evidence>
<dbReference type="PROSITE" id="PS50883">
    <property type="entry name" value="EAL"/>
    <property type="match status" value="1"/>
</dbReference>